<feature type="transmembrane region" description="Helical" evidence="1">
    <location>
        <begin position="242"/>
        <end position="260"/>
    </location>
</feature>
<keyword evidence="1" id="KW-1133">Transmembrane helix</keyword>
<sequence length="276" mass="30887">MIVKTGKLYQSFKYLVYAALAVNTGHFFFENFAGSAATYEDGVALSDIIVAYTDSIDTAAWFVLLLLLELETFVLPDDRIKAGVEWTINILTFICGAIILYALYGYWATLWIPLGFEPYSGADPCTLIGGDLSFALALDDYVPLDAQNCAALVSGAYINPNANLMATSENLGLISRLAWTDVLNASVWVLIVAVLEAEVYLQSSRLFGTKFFFAYKSSKILLYGILFVCAFYWWMLGEPWDAWDAVLWLVAFFFIEMNMLTWQEENAERRAAGLIT</sequence>
<feature type="transmembrane region" description="Helical" evidence="1">
    <location>
        <begin position="12"/>
        <end position="29"/>
    </location>
</feature>
<accession>A0ABW1L260</accession>
<protein>
    <submittedName>
        <fullName evidence="2">Uncharacterized protein</fullName>
    </submittedName>
</protein>
<proteinExistence type="predicted"/>
<evidence type="ECO:0000256" key="1">
    <source>
        <dbReference type="SAM" id="Phobius"/>
    </source>
</evidence>
<feature type="transmembrane region" description="Helical" evidence="1">
    <location>
        <begin position="182"/>
        <end position="200"/>
    </location>
</feature>
<comment type="caution">
    <text evidence="2">The sequence shown here is derived from an EMBL/GenBank/DDBJ whole genome shotgun (WGS) entry which is preliminary data.</text>
</comment>
<keyword evidence="1" id="KW-0472">Membrane</keyword>
<gene>
    <name evidence="2" type="ORF">ACFMB1_12800</name>
</gene>
<reference evidence="2 3" key="1">
    <citation type="submission" date="2024-09" db="EMBL/GenBank/DDBJ databases">
        <authorList>
            <person name="Zhang Z.-H."/>
        </authorList>
    </citation>
    <scope>NUCLEOTIDE SEQUENCE [LARGE SCALE GENOMIC DNA]</scope>
    <source>
        <strain evidence="2 3">HHTR114</strain>
    </source>
</reference>
<dbReference type="EMBL" id="JBHPON010000002">
    <property type="protein sequence ID" value="MFC6036427.1"/>
    <property type="molecule type" value="Genomic_DNA"/>
</dbReference>
<dbReference type="Proteomes" id="UP001596116">
    <property type="component" value="Unassembled WGS sequence"/>
</dbReference>
<organism evidence="2 3">
    <name type="scientific">Hyphococcus aureus</name>
    <dbReference type="NCBI Taxonomy" id="2666033"/>
    <lineage>
        <taxon>Bacteria</taxon>
        <taxon>Pseudomonadati</taxon>
        <taxon>Pseudomonadota</taxon>
        <taxon>Alphaproteobacteria</taxon>
        <taxon>Parvularculales</taxon>
        <taxon>Parvularculaceae</taxon>
        <taxon>Hyphococcus</taxon>
    </lineage>
</organism>
<keyword evidence="1" id="KW-0812">Transmembrane</keyword>
<evidence type="ECO:0000313" key="3">
    <source>
        <dbReference type="Proteomes" id="UP001596116"/>
    </source>
</evidence>
<feature type="transmembrane region" description="Helical" evidence="1">
    <location>
        <begin position="220"/>
        <end position="236"/>
    </location>
</feature>
<evidence type="ECO:0000313" key="2">
    <source>
        <dbReference type="EMBL" id="MFC6036427.1"/>
    </source>
</evidence>
<dbReference type="RefSeq" id="WP_379882341.1">
    <property type="nucleotide sequence ID" value="NZ_JBHPON010000002.1"/>
</dbReference>
<feature type="transmembrane region" description="Helical" evidence="1">
    <location>
        <begin position="88"/>
        <end position="107"/>
    </location>
</feature>
<name>A0ABW1L260_9PROT</name>
<keyword evidence="3" id="KW-1185">Reference proteome</keyword>